<dbReference type="SUPFAM" id="SSF48452">
    <property type="entry name" value="TPR-like"/>
    <property type="match status" value="1"/>
</dbReference>
<keyword evidence="3" id="KW-0472">Membrane</keyword>
<evidence type="ECO:0000313" key="5">
    <source>
        <dbReference type="Proteomes" id="UP001305779"/>
    </source>
</evidence>
<comment type="subcellular location">
    <subcellularLocation>
        <location evidence="3">Endoplasmic reticulum membrane</location>
        <topology evidence="3">Peripheral membrane protein</topology>
        <orientation evidence="3">Cytoplasmic side</orientation>
    </subcellularLocation>
</comment>
<dbReference type="InterPro" id="IPR019734">
    <property type="entry name" value="TPR_rpt"/>
</dbReference>
<gene>
    <name evidence="4" type="ORF">PRZ48_008105</name>
</gene>
<comment type="subunit">
    <text evidence="3">Component of the ER membrane protein complex (EMC).</text>
</comment>
<feature type="repeat" description="TPR" evidence="2">
    <location>
        <begin position="159"/>
        <end position="192"/>
    </location>
</feature>
<keyword evidence="3" id="KW-0256">Endoplasmic reticulum</keyword>
<dbReference type="Pfam" id="PF14559">
    <property type="entry name" value="TPR_19"/>
    <property type="match status" value="1"/>
</dbReference>
<accession>A0ABR0EEW9</accession>
<dbReference type="Gene3D" id="1.25.40.10">
    <property type="entry name" value="Tetratricopeptide repeat domain"/>
    <property type="match status" value="1"/>
</dbReference>
<dbReference type="PROSITE" id="PS50005">
    <property type="entry name" value="TPR"/>
    <property type="match status" value="1"/>
</dbReference>
<comment type="function">
    <text evidence="3">Part of the endoplasmic reticulum membrane protein complex (EMC) that enables the energy-independent insertion into endoplasmic reticulum membranes of newly synthesized membrane proteins.</text>
</comment>
<protein>
    <recommendedName>
        <fullName evidence="3">ER membrane protein complex subunit 2</fullName>
    </recommendedName>
</protein>
<keyword evidence="1 2" id="KW-0802">TPR repeat</keyword>
<keyword evidence="5" id="KW-1185">Reference proteome</keyword>
<dbReference type="Proteomes" id="UP001305779">
    <property type="component" value="Unassembled WGS sequence"/>
</dbReference>
<dbReference type="EMBL" id="JAXOVC010000006">
    <property type="protein sequence ID" value="KAK4499919.1"/>
    <property type="molecule type" value="Genomic_DNA"/>
</dbReference>
<comment type="caution">
    <text evidence="4">The sequence shown here is derived from an EMBL/GenBank/DDBJ whole genome shotgun (WGS) entry which is preliminary data.</text>
</comment>
<evidence type="ECO:0000256" key="3">
    <source>
        <dbReference type="RuleBase" id="RU367091"/>
    </source>
</evidence>
<sequence>MSLALLEPPTNANPQTALTLSQKAPTFYKSQASWSLPYPLSLFVNNESQEKWQAYENIFLACLRTGDNQSAYLYLEELTDRFGKENERVTALRGLYAEATANTAKELEYVMKHYEEILVEAPSVFAIRKRRVALLRSLGRTAEAIGALTNLVDTSPTDAEAWSELADLYLSQGSYDQAIFSLEEVLLVMPNAWNIHAKLGEVIYLSANAKEAGPEQLKALSESMRRFCRSIELCDDYLRGYYGLQLTTSRLLGALQTTKKSQQVASDPVAGDLAPPSIDAVKKLNEVATAKLAEIVRKGTAGEKGWDGYSASELIAARELLDRGTQQIQR</sequence>
<proteinExistence type="inferred from homology"/>
<reference evidence="4 5" key="1">
    <citation type="journal article" date="2023" name="G3 (Bethesda)">
        <title>A chromosome-level genome assembly of Zasmidium syzygii isolated from banana leaves.</title>
        <authorList>
            <person name="van Westerhoven A.C."/>
            <person name="Mehrabi R."/>
            <person name="Talebi R."/>
            <person name="Steentjes M.B.F."/>
            <person name="Corcolon B."/>
            <person name="Chong P.A."/>
            <person name="Kema G.H.J."/>
            <person name="Seidl M.F."/>
        </authorList>
    </citation>
    <scope>NUCLEOTIDE SEQUENCE [LARGE SCALE GENOMIC DNA]</scope>
    <source>
        <strain evidence="4 5">P124</strain>
    </source>
</reference>
<dbReference type="InterPro" id="IPR039856">
    <property type="entry name" value="EMC2-like"/>
</dbReference>
<comment type="similarity">
    <text evidence="3">Belongs to the EMC2 family.</text>
</comment>
<organism evidence="4 5">
    <name type="scientific">Zasmidium cellare</name>
    <name type="common">Wine cellar mold</name>
    <name type="synonym">Racodium cellare</name>
    <dbReference type="NCBI Taxonomy" id="395010"/>
    <lineage>
        <taxon>Eukaryota</taxon>
        <taxon>Fungi</taxon>
        <taxon>Dikarya</taxon>
        <taxon>Ascomycota</taxon>
        <taxon>Pezizomycotina</taxon>
        <taxon>Dothideomycetes</taxon>
        <taxon>Dothideomycetidae</taxon>
        <taxon>Mycosphaerellales</taxon>
        <taxon>Mycosphaerellaceae</taxon>
        <taxon>Zasmidium</taxon>
    </lineage>
</organism>
<evidence type="ECO:0000313" key="4">
    <source>
        <dbReference type="EMBL" id="KAK4499919.1"/>
    </source>
</evidence>
<dbReference type="InterPro" id="IPR011990">
    <property type="entry name" value="TPR-like_helical_dom_sf"/>
</dbReference>
<name>A0ABR0EEW9_ZASCE</name>
<evidence type="ECO:0000256" key="1">
    <source>
        <dbReference type="ARBA" id="ARBA00022803"/>
    </source>
</evidence>
<dbReference type="PANTHER" id="PTHR12760">
    <property type="entry name" value="TETRATRICOPEPTIDE REPEAT PROTEIN"/>
    <property type="match status" value="1"/>
</dbReference>
<dbReference type="SMART" id="SM00028">
    <property type="entry name" value="TPR"/>
    <property type="match status" value="1"/>
</dbReference>
<evidence type="ECO:0000256" key="2">
    <source>
        <dbReference type="PROSITE-ProRule" id="PRU00339"/>
    </source>
</evidence>